<keyword evidence="10 11" id="KW-0539">Nucleus</keyword>
<dbReference type="GO" id="GO:0000439">
    <property type="term" value="C:transcription factor TFIIH core complex"/>
    <property type="evidence" value="ECO:0007669"/>
    <property type="project" value="UniProtKB-UniRule"/>
</dbReference>
<dbReference type="InterPro" id="IPR046349">
    <property type="entry name" value="C1-like_sf"/>
</dbReference>
<evidence type="ECO:0000256" key="12">
    <source>
        <dbReference type="PIRSR" id="PIRSR015919-1"/>
    </source>
</evidence>
<keyword evidence="4" id="KW-0227">DNA damage</keyword>
<dbReference type="PROSITE" id="PS50234">
    <property type="entry name" value="VWFA"/>
    <property type="match status" value="1"/>
</dbReference>
<comment type="similarity">
    <text evidence="2 11">Belongs to the GTF2H2 family.</text>
</comment>
<dbReference type="SUPFAM" id="SSF57889">
    <property type="entry name" value="Cysteine-rich domain"/>
    <property type="match status" value="1"/>
</dbReference>
<feature type="region of interest" description="Disordered" evidence="13">
    <location>
        <begin position="1"/>
        <end position="36"/>
    </location>
</feature>
<keyword evidence="7 11" id="KW-0805">Transcription regulation</keyword>
<dbReference type="NCBIfam" id="TIGR00622">
    <property type="entry name" value="ssl1"/>
    <property type="match status" value="1"/>
</dbReference>
<dbReference type="GO" id="GO:0061630">
    <property type="term" value="F:ubiquitin protein ligase activity"/>
    <property type="evidence" value="ECO:0007669"/>
    <property type="project" value="EnsemblFungi"/>
</dbReference>
<dbReference type="RefSeq" id="XP_020045573.1">
    <property type="nucleotide sequence ID" value="XM_020190815.1"/>
</dbReference>
<evidence type="ECO:0000256" key="2">
    <source>
        <dbReference type="ARBA" id="ARBA00006092"/>
    </source>
</evidence>
<reference evidence="16" key="1">
    <citation type="submission" date="2016-05" db="EMBL/GenBank/DDBJ databases">
        <title>Comparative genomics of biotechnologically important yeasts.</title>
        <authorList>
            <consortium name="DOE Joint Genome Institute"/>
            <person name="Riley R."/>
            <person name="Haridas S."/>
            <person name="Wolfe K.H."/>
            <person name="Lopes M.R."/>
            <person name="Hittinger C.T."/>
            <person name="Goker M."/>
            <person name="Salamov A."/>
            <person name="Wisecaver J."/>
            <person name="Long T.M."/>
            <person name="Aerts A.L."/>
            <person name="Barry K."/>
            <person name="Choi C."/>
            <person name="Clum A."/>
            <person name="Coughlan A.Y."/>
            <person name="Deshpande S."/>
            <person name="Douglass A.P."/>
            <person name="Hanson S.J."/>
            <person name="Klenk H.-P."/>
            <person name="Labutti K."/>
            <person name="Lapidus A."/>
            <person name="Lindquist E."/>
            <person name="Lipzen A."/>
            <person name="Meier-Kolthoff J.P."/>
            <person name="Ohm R.A."/>
            <person name="Otillar R.P."/>
            <person name="Pangilinan J."/>
            <person name="Peng Y."/>
            <person name="Rokas A."/>
            <person name="Rosa C.A."/>
            <person name="Scheuner C."/>
            <person name="Sibirny A.A."/>
            <person name="Slot J.C."/>
            <person name="Stielow J.B."/>
            <person name="Sun H."/>
            <person name="Kurtzman C.P."/>
            <person name="Blackwell M."/>
            <person name="Grigoriev I.V."/>
            <person name="Jeffries T.W."/>
        </authorList>
    </citation>
    <scope>NUCLEOTIDE SEQUENCE [LARGE SCALE GENOMIC DNA]</scope>
    <source>
        <strain evidence="16">DSM 1968</strain>
    </source>
</reference>
<dbReference type="Pfam" id="PF07975">
    <property type="entry name" value="C1_4"/>
    <property type="match status" value="1"/>
</dbReference>
<organism evidence="15 16">
    <name type="scientific">Ascoidea rubescens DSM 1968</name>
    <dbReference type="NCBI Taxonomy" id="1344418"/>
    <lineage>
        <taxon>Eukaryota</taxon>
        <taxon>Fungi</taxon>
        <taxon>Dikarya</taxon>
        <taxon>Ascomycota</taxon>
        <taxon>Saccharomycotina</taxon>
        <taxon>Saccharomycetes</taxon>
        <taxon>Ascoideaceae</taxon>
        <taxon>Ascoidea</taxon>
    </lineage>
</organism>
<comment type="subcellular location">
    <subcellularLocation>
        <location evidence="1 11">Nucleus</location>
    </subcellularLocation>
</comment>
<feature type="compositionally biased region" description="Polar residues" evidence="13">
    <location>
        <begin position="20"/>
        <end position="30"/>
    </location>
</feature>
<evidence type="ECO:0000313" key="15">
    <source>
        <dbReference type="EMBL" id="ODV59266.1"/>
    </source>
</evidence>
<proteinExistence type="inferred from homology"/>
<evidence type="ECO:0000259" key="14">
    <source>
        <dbReference type="PROSITE" id="PS50234"/>
    </source>
</evidence>
<keyword evidence="9" id="KW-0234">DNA repair</keyword>
<keyword evidence="6 11" id="KW-0862">Zinc</keyword>
<evidence type="ECO:0000256" key="3">
    <source>
        <dbReference type="ARBA" id="ARBA00022723"/>
    </source>
</evidence>
<keyword evidence="5" id="KW-0863">Zinc-finger</keyword>
<dbReference type="SUPFAM" id="SSF53300">
    <property type="entry name" value="vWA-like"/>
    <property type="match status" value="1"/>
</dbReference>
<gene>
    <name evidence="15" type="ORF">ASCRUDRAFT_38011</name>
</gene>
<dbReference type="InterPro" id="IPR036465">
    <property type="entry name" value="vWFA_dom_sf"/>
</dbReference>
<evidence type="ECO:0000256" key="9">
    <source>
        <dbReference type="ARBA" id="ARBA00023204"/>
    </source>
</evidence>
<feature type="zinc finger region" description="C4-type" evidence="12">
    <location>
        <begin position="382"/>
        <end position="399"/>
    </location>
</feature>
<dbReference type="PANTHER" id="PTHR12695">
    <property type="entry name" value="GENERAL TRANSCRIPTION FACTOR IIH SUBUNIT 2"/>
    <property type="match status" value="1"/>
</dbReference>
<dbReference type="GO" id="GO:0000112">
    <property type="term" value="C:nucleotide-excision repair factor 3 complex"/>
    <property type="evidence" value="ECO:0007669"/>
    <property type="project" value="EnsemblFungi"/>
</dbReference>
<dbReference type="PROSITE" id="PS00028">
    <property type="entry name" value="ZINC_FINGER_C2H2_1"/>
    <property type="match status" value="1"/>
</dbReference>
<dbReference type="Gene3D" id="3.40.50.410">
    <property type="entry name" value="von Willebrand factor, type A domain"/>
    <property type="match status" value="1"/>
</dbReference>
<dbReference type="Proteomes" id="UP000095038">
    <property type="component" value="Unassembled WGS sequence"/>
</dbReference>
<dbReference type="InterPro" id="IPR004595">
    <property type="entry name" value="TFIIH_C1-like_dom"/>
</dbReference>
<protein>
    <recommendedName>
        <fullName evidence="11">General transcription and DNA repair factor IIH</fullName>
    </recommendedName>
</protein>
<evidence type="ECO:0000256" key="6">
    <source>
        <dbReference type="ARBA" id="ARBA00022833"/>
    </source>
</evidence>
<evidence type="ECO:0000256" key="1">
    <source>
        <dbReference type="ARBA" id="ARBA00004123"/>
    </source>
</evidence>
<dbReference type="InterPro" id="IPR013083">
    <property type="entry name" value="Znf_RING/FYVE/PHD"/>
</dbReference>
<feature type="domain" description="VWFA" evidence="14">
    <location>
        <begin position="155"/>
        <end position="337"/>
    </location>
</feature>
<dbReference type="GeneID" id="30964451"/>
<comment type="function">
    <text evidence="11">Component of the general transcription and DNA repair factor IIH (TFIIH) core complex, which is involved in general and transcription-coupled nucleotide excision repair (NER) of damaged DNA and, when complexed to TFIIK, in RNA transcription by RNA polymerase II.</text>
</comment>
<dbReference type="AlphaFoldDB" id="A0A1D2VCB1"/>
<dbReference type="Pfam" id="PF04056">
    <property type="entry name" value="Ssl1"/>
    <property type="match status" value="1"/>
</dbReference>
<dbReference type="GO" id="GO:0006357">
    <property type="term" value="P:regulation of transcription by RNA polymerase II"/>
    <property type="evidence" value="ECO:0007669"/>
    <property type="project" value="UniProtKB-UniRule"/>
</dbReference>
<dbReference type="PIRSF" id="PIRSF015919">
    <property type="entry name" value="TFIIH_SSL1"/>
    <property type="match status" value="1"/>
</dbReference>
<dbReference type="EMBL" id="KV454487">
    <property type="protein sequence ID" value="ODV59266.1"/>
    <property type="molecule type" value="Genomic_DNA"/>
</dbReference>
<accession>A0A1D2VCB1</accession>
<dbReference type="SMART" id="SM01047">
    <property type="entry name" value="C1_4"/>
    <property type="match status" value="1"/>
</dbReference>
<evidence type="ECO:0000256" key="8">
    <source>
        <dbReference type="ARBA" id="ARBA00023163"/>
    </source>
</evidence>
<evidence type="ECO:0000256" key="11">
    <source>
        <dbReference type="PIRNR" id="PIRNR015919"/>
    </source>
</evidence>
<keyword evidence="3 11" id="KW-0479">Metal-binding</keyword>
<dbReference type="GO" id="GO:0008270">
    <property type="term" value="F:zinc ion binding"/>
    <property type="evidence" value="ECO:0007669"/>
    <property type="project" value="UniProtKB-UniRule"/>
</dbReference>
<dbReference type="InterPro" id="IPR012170">
    <property type="entry name" value="TFIIH_SSL1/p44"/>
</dbReference>
<sequence>MASKESDVESVELDEELKSQQHSTQSTESALSHRIITRSSVKTGQAELLKNDEEILKSDFYDNEDEYDDENINLRASRKRKLSKALKKKEKKTRIDPLMQGTNGGYAWEAEFKKPWDILQEDDSSLAGVVSNIVEDRKKRIIKDAKYFQRGIIRTLILIIDGSNSMSEKDLRPNRFSLTIQYSIDFIKEFFDQNPISQLGVLMMRDGVSTLVSELSGNASDHILALKNLKKTDGEPRGDASLQNALEMSRGFLLHITNHCTREVLIIFGSLLTLDPGDIDKTISSLVKEKIRVRIIGLSAQVAICEKICMMTNYNDKTTYSIILNESHFKELLMNSVTPLPINDENSASYSLIKMGFPKRISESLPSFCSCHSSLTFGGFICPNCHSKICSLPNICPCCNLMLISSIHLARSYHHLFPLKNFVEVPLSLNYKTRRCFGCKTGFPMNRINDLNKSLLKKFKTLRSSRYQCKDCKKEFCIDCDVLIHDTMHICPGCELFKN</sequence>
<evidence type="ECO:0000256" key="7">
    <source>
        <dbReference type="ARBA" id="ARBA00023015"/>
    </source>
</evidence>
<evidence type="ECO:0000256" key="5">
    <source>
        <dbReference type="ARBA" id="ARBA00022771"/>
    </source>
</evidence>
<dbReference type="FunCoup" id="A0A1D2VCB1">
    <property type="interactions" value="1016"/>
</dbReference>
<evidence type="ECO:0000256" key="13">
    <source>
        <dbReference type="SAM" id="MobiDB-lite"/>
    </source>
</evidence>
<dbReference type="OrthoDB" id="284275at2759"/>
<dbReference type="InParanoid" id="A0A1D2VCB1"/>
<name>A0A1D2VCB1_9ASCO</name>
<dbReference type="InterPro" id="IPR013087">
    <property type="entry name" value="Znf_C2H2_type"/>
</dbReference>
<dbReference type="SMART" id="SM00327">
    <property type="entry name" value="VWA"/>
    <property type="match status" value="1"/>
</dbReference>
<dbReference type="STRING" id="1344418.A0A1D2VCB1"/>
<keyword evidence="16" id="KW-1185">Reference proteome</keyword>
<keyword evidence="8 11" id="KW-0804">Transcription</keyword>
<dbReference type="InterPro" id="IPR007198">
    <property type="entry name" value="Ssl1-like"/>
</dbReference>
<dbReference type="GO" id="GO:0006367">
    <property type="term" value="P:transcription initiation at RNA polymerase II promoter"/>
    <property type="evidence" value="ECO:0007669"/>
    <property type="project" value="EnsemblFungi"/>
</dbReference>
<dbReference type="InterPro" id="IPR002035">
    <property type="entry name" value="VWF_A"/>
</dbReference>
<dbReference type="FunFam" id="3.40.50.410:FF:000015">
    <property type="entry name" value="General transcription factor IIH subunit 2"/>
    <property type="match status" value="1"/>
</dbReference>
<dbReference type="PANTHER" id="PTHR12695:SF2">
    <property type="entry name" value="GENERAL TRANSCRIPTION FACTOR IIH SUBUNIT 2-RELATED"/>
    <property type="match status" value="1"/>
</dbReference>
<dbReference type="Gene3D" id="3.30.40.10">
    <property type="entry name" value="Zinc/RING finger domain, C3HC4 (zinc finger)"/>
    <property type="match status" value="1"/>
</dbReference>
<dbReference type="GO" id="GO:0006289">
    <property type="term" value="P:nucleotide-excision repair"/>
    <property type="evidence" value="ECO:0007669"/>
    <property type="project" value="UniProtKB-UniRule"/>
</dbReference>
<evidence type="ECO:0000256" key="4">
    <source>
        <dbReference type="ARBA" id="ARBA00022763"/>
    </source>
</evidence>
<evidence type="ECO:0000256" key="10">
    <source>
        <dbReference type="ARBA" id="ARBA00023242"/>
    </source>
</evidence>
<evidence type="ECO:0000313" key="16">
    <source>
        <dbReference type="Proteomes" id="UP000095038"/>
    </source>
</evidence>
<dbReference type="GO" id="GO:0005675">
    <property type="term" value="C:transcription factor TFIIH holo complex"/>
    <property type="evidence" value="ECO:0007669"/>
    <property type="project" value="UniProtKB-UniRule"/>
</dbReference>